<dbReference type="InterPro" id="IPR049470">
    <property type="entry name" value="TRM61_C"/>
</dbReference>
<dbReference type="PANTHER" id="PTHR12133:SF1">
    <property type="entry name" value="TRNA (ADENINE(58)-N(1))-METHYLTRANSFERASE, MITOCHONDRIAL"/>
    <property type="match status" value="1"/>
</dbReference>
<gene>
    <name evidence="7" type="ORF">ENW66_02885</name>
</gene>
<evidence type="ECO:0000256" key="4">
    <source>
        <dbReference type="ARBA" id="ARBA00022694"/>
    </source>
</evidence>
<dbReference type="InterPro" id="IPR014816">
    <property type="entry name" value="tRNA_MeTrfase_Gcd14"/>
</dbReference>
<dbReference type="AlphaFoldDB" id="A0A7C3RGV6"/>
<dbReference type="GO" id="GO:0031515">
    <property type="term" value="C:tRNA (m1A) methyltransferase complex"/>
    <property type="evidence" value="ECO:0007669"/>
    <property type="project" value="InterPro"/>
</dbReference>
<feature type="binding site" evidence="5">
    <location>
        <position position="165"/>
    </location>
    <ligand>
        <name>S-adenosyl-L-methionine</name>
        <dbReference type="ChEBI" id="CHEBI:59789"/>
    </ligand>
</feature>
<dbReference type="PROSITE" id="PS51620">
    <property type="entry name" value="SAM_TRM61"/>
    <property type="match status" value="1"/>
</dbReference>
<accession>A0A7C3RGV6</accession>
<protein>
    <submittedName>
        <fullName evidence="7">tRNA (Adenine-N1)-methyltransferase</fullName>
    </submittedName>
</protein>
<dbReference type="Pfam" id="PF08704">
    <property type="entry name" value="GCD14"/>
    <property type="match status" value="1"/>
</dbReference>
<evidence type="ECO:0000256" key="2">
    <source>
        <dbReference type="ARBA" id="ARBA00022679"/>
    </source>
</evidence>
<dbReference type="SUPFAM" id="SSF53335">
    <property type="entry name" value="S-adenosyl-L-methionine-dependent methyltransferases"/>
    <property type="match status" value="1"/>
</dbReference>
<evidence type="ECO:0000256" key="5">
    <source>
        <dbReference type="PIRSR" id="PIRSR017269-1"/>
    </source>
</evidence>
<feature type="binding site" evidence="5">
    <location>
        <begin position="100"/>
        <end position="103"/>
    </location>
    <ligand>
        <name>S-adenosyl-L-methionine</name>
        <dbReference type="ChEBI" id="CHEBI:59789"/>
    </ligand>
</feature>
<dbReference type="GO" id="GO:0160107">
    <property type="term" value="F:tRNA (adenine(58)-N1)-methyltransferase activity"/>
    <property type="evidence" value="ECO:0007669"/>
    <property type="project" value="InterPro"/>
</dbReference>
<keyword evidence="2 7" id="KW-0808">Transferase</keyword>
<dbReference type="CDD" id="cd02440">
    <property type="entry name" value="AdoMet_MTases"/>
    <property type="match status" value="1"/>
</dbReference>
<dbReference type="PIRSF" id="PIRSF017269">
    <property type="entry name" value="GCD14"/>
    <property type="match status" value="1"/>
</dbReference>
<keyword evidence="3 5" id="KW-0949">S-adenosyl-L-methionine</keyword>
<dbReference type="EMBL" id="DTLB01000013">
    <property type="protein sequence ID" value="HFW31886.1"/>
    <property type="molecule type" value="Genomic_DNA"/>
</dbReference>
<feature type="binding site" evidence="5">
    <location>
        <position position="120"/>
    </location>
    <ligand>
        <name>S-adenosyl-L-methionine</name>
        <dbReference type="ChEBI" id="CHEBI:59789"/>
    </ligand>
</feature>
<evidence type="ECO:0000256" key="3">
    <source>
        <dbReference type="ARBA" id="ARBA00022691"/>
    </source>
</evidence>
<dbReference type="PANTHER" id="PTHR12133">
    <property type="entry name" value="TRNA (ADENINE(58)-N(1))-METHYLTRANSFERASE"/>
    <property type="match status" value="1"/>
</dbReference>
<evidence type="ECO:0000313" key="7">
    <source>
        <dbReference type="EMBL" id="HFW31886.1"/>
    </source>
</evidence>
<evidence type="ECO:0000256" key="1">
    <source>
        <dbReference type="ARBA" id="ARBA00022603"/>
    </source>
</evidence>
<dbReference type="GO" id="GO:0030488">
    <property type="term" value="P:tRNA methylation"/>
    <property type="evidence" value="ECO:0007669"/>
    <property type="project" value="InterPro"/>
</dbReference>
<evidence type="ECO:0000259" key="6">
    <source>
        <dbReference type="Pfam" id="PF08704"/>
    </source>
</evidence>
<name>A0A7C3RGV6_ARCFL</name>
<proteinExistence type="predicted"/>
<sequence length="249" mass="28192">MKPPVVLSRGKHSFLVEKFEGKLHTHHGIIDLQELKEKSYGEEVRTHLGVKYRIIPFKPADFFRHFKRGATPLMPKDIGAIIAYTGLSPDSLIFDAGTGSGILAAYLAYFNKYGEVVTVEKRPDFAKIARKNFEIAGLKNIHQIVGDALQVAEGLKVKFDLITLDMKDDVAFIRKAKEILNPGGYVVVYNPYIEAARDVYREMEKHGFKDLEAFELLRVDLDIKRVGTRTSTKVWHTGYLVFGRYTGSQ</sequence>
<keyword evidence="1 7" id="KW-0489">Methyltransferase</keyword>
<comment type="caution">
    <text evidence="7">The sequence shown here is derived from an EMBL/GenBank/DDBJ whole genome shotgun (WGS) entry which is preliminary data.</text>
</comment>
<dbReference type="Gene3D" id="3.40.50.150">
    <property type="entry name" value="Vaccinia Virus protein VP39"/>
    <property type="match status" value="1"/>
</dbReference>
<keyword evidence="4" id="KW-0819">tRNA processing</keyword>
<reference evidence="7" key="1">
    <citation type="journal article" date="2020" name="mSystems">
        <title>Genome- and Community-Level Interaction Insights into Carbon Utilization and Element Cycling Functions of Hydrothermarchaeota in Hydrothermal Sediment.</title>
        <authorList>
            <person name="Zhou Z."/>
            <person name="Liu Y."/>
            <person name="Xu W."/>
            <person name="Pan J."/>
            <person name="Luo Z.H."/>
            <person name="Li M."/>
        </authorList>
    </citation>
    <scope>NUCLEOTIDE SEQUENCE [LARGE SCALE GENOMIC DNA]</scope>
    <source>
        <strain evidence="7">SpSt-87</strain>
    </source>
</reference>
<dbReference type="InterPro" id="IPR029063">
    <property type="entry name" value="SAM-dependent_MTases_sf"/>
</dbReference>
<organism evidence="7">
    <name type="scientific">Archaeoglobus fulgidus</name>
    <dbReference type="NCBI Taxonomy" id="2234"/>
    <lineage>
        <taxon>Archaea</taxon>
        <taxon>Methanobacteriati</taxon>
        <taxon>Methanobacteriota</taxon>
        <taxon>Archaeoglobi</taxon>
        <taxon>Archaeoglobales</taxon>
        <taxon>Archaeoglobaceae</taxon>
        <taxon>Archaeoglobus</taxon>
    </lineage>
</organism>
<feature type="domain" description="tRNA (adenine(58)-N(1))-methyltransferase catalytic subunit TRM61 C-terminal" evidence="6">
    <location>
        <begin position="75"/>
        <end position="227"/>
    </location>
</feature>